<dbReference type="AlphaFoldDB" id="A0A1Y2I4X5"/>
<gene>
    <name evidence="2" type="ORF">BCR44DRAFT_1494874</name>
</gene>
<proteinExistence type="predicted"/>
<name>A0A1Y2I4X5_9FUNG</name>
<comment type="caution">
    <text evidence="2">The sequence shown here is derived from an EMBL/GenBank/DDBJ whole genome shotgun (WGS) entry which is preliminary data.</text>
</comment>
<evidence type="ECO:0000313" key="2">
    <source>
        <dbReference type="EMBL" id="ORZ41364.1"/>
    </source>
</evidence>
<accession>A0A1Y2I4X5</accession>
<feature type="compositionally biased region" description="Acidic residues" evidence="1">
    <location>
        <begin position="242"/>
        <end position="251"/>
    </location>
</feature>
<keyword evidence="3" id="KW-1185">Reference proteome</keyword>
<sequence>MPSLFRKKSTKSVAQPDPTLHSKAALYDELVAYLQKASSQLASCTDAVSAAQASHEWRYLANTPPPTTGTADDEAASKSEQHVDHETLSAVADLAKILADALTTKAELAQVNARLADTAGELDKTKHALATAQADLNASKSATAAQLATATQAAIAESEHLRTTLDAAWQLVETKSHALENATRELALVTSEARELKQRVEFLEAFKIVVDAKRIERADSGADAADGKQRGLVAADSTATMVEEEDEDEEHDDTRSMGVQTPTPAKMRSKLGIKVGVTVVPRIVVKNVNDEIVVDADGSDEDEGELEVARLVPLL</sequence>
<evidence type="ECO:0000256" key="1">
    <source>
        <dbReference type="SAM" id="MobiDB-lite"/>
    </source>
</evidence>
<dbReference type="EMBL" id="MCFL01000001">
    <property type="protein sequence ID" value="ORZ41364.1"/>
    <property type="molecule type" value="Genomic_DNA"/>
</dbReference>
<dbReference type="Proteomes" id="UP000193411">
    <property type="component" value="Unassembled WGS sequence"/>
</dbReference>
<reference evidence="2 3" key="1">
    <citation type="submission" date="2016-07" db="EMBL/GenBank/DDBJ databases">
        <title>Pervasive Adenine N6-methylation of Active Genes in Fungi.</title>
        <authorList>
            <consortium name="DOE Joint Genome Institute"/>
            <person name="Mondo S.J."/>
            <person name="Dannebaum R.O."/>
            <person name="Kuo R.C."/>
            <person name="Labutti K."/>
            <person name="Haridas S."/>
            <person name="Kuo A."/>
            <person name="Salamov A."/>
            <person name="Ahrendt S.R."/>
            <person name="Lipzen A."/>
            <person name="Sullivan W."/>
            <person name="Andreopoulos W.B."/>
            <person name="Clum A."/>
            <person name="Lindquist E."/>
            <person name="Daum C."/>
            <person name="Ramamoorthy G.K."/>
            <person name="Gryganskyi A."/>
            <person name="Culley D."/>
            <person name="Magnuson J.K."/>
            <person name="James T.Y."/>
            <person name="O'Malley M.A."/>
            <person name="Stajich J.E."/>
            <person name="Spatafora J.W."/>
            <person name="Visel A."/>
            <person name="Grigoriev I.V."/>
        </authorList>
    </citation>
    <scope>NUCLEOTIDE SEQUENCE [LARGE SCALE GENOMIC DNA]</scope>
    <source>
        <strain evidence="2 3">PL171</strain>
    </source>
</reference>
<protein>
    <submittedName>
        <fullName evidence="2">Uncharacterized protein</fullName>
    </submittedName>
</protein>
<feature type="region of interest" description="Disordered" evidence="1">
    <location>
        <begin position="235"/>
        <end position="264"/>
    </location>
</feature>
<organism evidence="2 3">
    <name type="scientific">Catenaria anguillulae PL171</name>
    <dbReference type="NCBI Taxonomy" id="765915"/>
    <lineage>
        <taxon>Eukaryota</taxon>
        <taxon>Fungi</taxon>
        <taxon>Fungi incertae sedis</taxon>
        <taxon>Blastocladiomycota</taxon>
        <taxon>Blastocladiomycetes</taxon>
        <taxon>Blastocladiales</taxon>
        <taxon>Catenariaceae</taxon>
        <taxon>Catenaria</taxon>
    </lineage>
</organism>
<evidence type="ECO:0000313" key="3">
    <source>
        <dbReference type="Proteomes" id="UP000193411"/>
    </source>
</evidence>